<dbReference type="Proteomes" id="UP000095712">
    <property type="component" value="Unassembled WGS sequence"/>
</dbReference>
<gene>
    <name evidence="1" type="ORF">ERS852523_03482</name>
</gene>
<dbReference type="AlphaFoldDB" id="A0A174SIN2"/>
<accession>A0A174SIN2</accession>
<evidence type="ECO:0008006" key="3">
    <source>
        <dbReference type="Google" id="ProtNLM"/>
    </source>
</evidence>
<sequence length="197" mass="22846">MRFVQFLFFRHALVKDKEYFVVTSNAEDHFVPAGFEADRVFEMEGKLTQMRCKNRCHDEVYPNQKAVLAMTEEEVNGRVPKELLPKCPKCGGDMEVDWGEMSSFTETKNWKEKAAHYQEFIQNLHGKKLVILEFGIGWRNQMIKAPLMQLVAVEPQARYITFNKGEIYIPEEIKEKSIGVDGNLTVALKEIRKGRID</sequence>
<protein>
    <recommendedName>
        <fullName evidence="3">NAD-dependent protein deacetylase, SIR2 family</fullName>
    </recommendedName>
</protein>
<dbReference type="RefSeq" id="WP_242860539.1">
    <property type="nucleotide sequence ID" value="NZ_CZAW01000051.1"/>
</dbReference>
<name>A0A174SIN2_9FIRM</name>
<proteinExistence type="predicted"/>
<evidence type="ECO:0000313" key="1">
    <source>
        <dbReference type="EMBL" id="CUP97614.1"/>
    </source>
</evidence>
<dbReference type="InterPro" id="IPR029035">
    <property type="entry name" value="DHS-like_NAD/FAD-binding_dom"/>
</dbReference>
<dbReference type="Gene3D" id="3.40.50.1220">
    <property type="entry name" value="TPP-binding domain"/>
    <property type="match status" value="1"/>
</dbReference>
<evidence type="ECO:0000313" key="2">
    <source>
        <dbReference type="Proteomes" id="UP000095712"/>
    </source>
</evidence>
<dbReference type="EMBL" id="CZAW01000051">
    <property type="protein sequence ID" value="CUP97614.1"/>
    <property type="molecule type" value="Genomic_DNA"/>
</dbReference>
<organism evidence="1 2">
    <name type="scientific">Blautia wexlerae</name>
    <dbReference type="NCBI Taxonomy" id="418240"/>
    <lineage>
        <taxon>Bacteria</taxon>
        <taxon>Bacillati</taxon>
        <taxon>Bacillota</taxon>
        <taxon>Clostridia</taxon>
        <taxon>Lachnospirales</taxon>
        <taxon>Lachnospiraceae</taxon>
        <taxon>Blautia</taxon>
    </lineage>
</organism>
<dbReference type="SUPFAM" id="SSF52467">
    <property type="entry name" value="DHS-like NAD/FAD-binding domain"/>
    <property type="match status" value="1"/>
</dbReference>
<reference evidence="1 2" key="1">
    <citation type="submission" date="2015-09" db="EMBL/GenBank/DDBJ databases">
        <authorList>
            <consortium name="Pathogen Informatics"/>
        </authorList>
    </citation>
    <scope>NUCLEOTIDE SEQUENCE [LARGE SCALE GENOMIC DNA]</scope>
    <source>
        <strain evidence="1 2">2789STDY5834911</strain>
    </source>
</reference>